<dbReference type="Proteomes" id="UP000321424">
    <property type="component" value="Unassembled WGS sequence"/>
</dbReference>
<evidence type="ECO:0000313" key="2">
    <source>
        <dbReference type="Proteomes" id="UP000321424"/>
    </source>
</evidence>
<dbReference type="AlphaFoldDB" id="A0A511MMV0"/>
<sequence length="117" mass="12853">MRTVTLYGTDAIAAAKTLPNGAVIRESELFSDGTREYDHNHGQVSVDTMVSALEGWARKFRTADSVHFTYTPDGEGKPSAAHESIAVVNILCDGEQYVRFFEVNNPFSRATAELVDL</sequence>
<comment type="caution">
    <text evidence="1">The sequence shown here is derived from an EMBL/GenBank/DDBJ whole genome shotgun (WGS) entry which is preliminary data.</text>
</comment>
<accession>A0A511MMV0</accession>
<keyword evidence="2" id="KW-1185">Reference proteome</keyword>
<reference evidence="1 2" key="1">
    <citation type="submission" date="2019-07" db="EMBL/GenBank/DDBJ databases">
        <title>Whole genome shotgun sequence of Nocardia ninae NBRC 108245.</title>
        <authorList>
            <person name="Hosoyama A."/>
            <person name="Uohara A."/>
            <person name="Ohji S."/>
            <person name="Ichikawa N."/>
        </authorList>
    </citation>
    <scope>NUCLEOTIDE SEQUENCE [LARGE SCALE GENOMIC DNA]</scope>
    <source>
        <strain evidence="1 2">NBRC 108245</strain>
    </source>
</reference>
<dbReference type="EMBL" id="BJXA01000060">
    <property type="protein sequence ID" value="GEM41960.1"/>
    <property type="molecule type" value="Genomic_DNA"/>
</dbReference>
<protein>
    <submittedName>
        <fullName evidence="1">Uncharacterized protein</fullName>
    </submittedName>
</protein>
<gene>
    <name evidence="1" type="ORF">NN4_64790</name>
</gene>
<evidence type="ECO:0000313" key="1">
    <source>
        <dbReference type="EMBL" id="GEM41960.1"/>
    </source>
</evidence>
<dbReference type="RefSeq" id="WP_147139234.1">
    <property type="nucleotide sequence ID" value="NZ_BJXA01000060.1"/>
</dbReference>
<proteinExistence type="predicted"/>
<organism evidence="1 2">
    <name type="scientific">Nocardia ninae NBRC 108245</name>
    <dbReference type="NCBI Taxonomy" id="1210091"/>
    <lineage>
        <taxon>Bacteria</taxon>
        <taxon>Bacillati</taxon>
        <taxon>Actinomycetota</taxon>
        <taxon>Actinomycetes</taxon>
        <taxon>Mycobacteriales</taxon>
        <taxon>Nocardiaceae</taxon>
        <taxon>Nocardia</taxon>
    </lineage>
</organism>
<name>A0A511MMV0_9NOCA</name>